<accession>A0A921Z9H1</accession>
<reference evidence="3" key="1">
    <citation type="journal article" date="2016" name="Insect Biochem. Mol. Biol.">
        <title>Multifaceted biological insights from a draft genome sequence of the tobacco hornworm moth, Manduca sexta.</title>
        <authorList>
            <person name="Kanost M.R."/>
            <person name="Arrese E.L."/>
            <person name="Cao X."/>
            <person name="Chen Y.R."/>
            <person name="Chellapilla S."/>
            <person name="Goldsmith M.R."/>
            <person name="Grosse-Wilde E."/>
            <person name="Heckel D.G."/>
            <person name="Herndon N."/>
            <person name="Jiang H."/>
            <person name="Papanicolaou A."/>
            <person name="Qu J."/>
            <person name="Soulages J.L."/>
            <person name="Vogel H."/>
            <person name="Walters J."/>
            <person name="Waterhouse R.M."/>
            <person name="Ahn S.J."/>
            <person name="Almeida F.C."/>
            <person name="An C."/>
            <person name="Aqrawi P."/>
            <person name="Bretschneider A."/>
            <person name="Bryant W.B."/>
            <person name="Bucks S."/>
            <person name="Chao H."/>
            <person name="Chevignon G."/>
            <person name="Christen J.M."/>
            <person name="Clarke D.F."/>
            <person name="Dittmer N.T."/>
            <person name="Ferguson L.C.F."/>
            <person name="Garavelou S."/>
            <person name="Gordon K.H.J."/>
            <person name="Gunaratna R.T."/>
            <person name="Han Y."/>
            <person name="Hauser F."/>
            <person name="He Y."/>
            <person name="Heidel-Fischer H."/>
            <person name="Hirsh A."/>
            <person name="Hu Y."/>
            <person name="Jiang H."/>
            <person name="Kalra D."/>
            <person name="Klinner C."/>
            <person name="Konig C."/>
            <person name="Kovar C."/>
            <person name="Kroll A.R."/>
            <person name="Kuwar S.S."/>
            <person name="Lee S.L."/>
            <person name="Lehman R."/>
            <person name="Li K."/>
            <person name="Li Z."/>
            <person name="Liang H."/>
            <person name="Lovelace S."/>
            <person name="Lu Z."/>
            <person name="Mansfield J.H."/>
            <person name="McCulloch K.J."/>
            <person name="Mathew T."/>
            <person name="Morton B."/>
            <person name="Muzny D.M."/>
            <person name="Neunemann D."/>
            <person name="Ongeri F."/>
            <person name="Pauchet Y."/>
            <person name="Pu L.L."/>
            <person name="Pyrousis I."/>
            <person name="Rao X.J."/>
            <person name="Redding A."/>
            <person name="Roesel C."/>
            <person name="Sanchez-Gracia A."/>
            <person name="Schaack S."/>
            <person name="Shukla A."/>
            <person name="Tetreau G."/>
            <person name="Wang Y."/>
            <person name="Xiong G.H."/>
            <person name="Traut W."/>
            <person name="Walsh T.K."/>
            <person name="Worley K.C."/>
            <person name="Wu D."/>
            <person name="Wu W."/>
            <person name="Wu Y.Q."/>
            <person name="Zhang X."/>
            <person name="Zou Z."/>
            <person name="Zucker H."/>
            <person name="Briscoe A.D."/>
            <person name="Burmester T."/>
            <person name="Clem R.J."/>
            <person name="Feyereisen R."/>
            <person name="Grimmelikhuijzen C.J.P."/>
            <person name="Hamodrakas S.J."/>
            <person name="Hansson B.S."/>
            <person name="Huguet E."/>
            <person name="Jermiin L.S."/>
            <person name="Lan Q."/>
            <person name="Lehman H.K."/>
            <person name="Lorenzen M."/>
            <person name="Merzendorfer H."/>
            <person name="Michalopoulos I."/>
            <person name="Morton D.B."/>
            <person name="Muthukrishnan S."/>
            <person name="Oakeshott J.G."/>
            <person name="Palmer W."/>
            <person name="Park Y."/>
            <person name="Passarelli A.L."/>
            <person name="Rozas J."/>
            <person name="Schwartz L.M."/>
            <person name="Smith W."/>
            <person name="Southgate A."/>
            <person name="Vilcinskas A."/>
            <person name="Vogt R."/>
            <person name="Wang P."/>
            <person name="Werren J."/>
            <person name="Yu X.Q."/>
            <person name="Zhou J.J."/>
            <person name="Brown S.J."/>
            <person name="Scherer S.E."/>
            <person name="Richards S."/>
            <person name="Blissard G.W."/>
        </authorList>
    </citation>
    <scope>NUCLEOTIDE SEQUENCE</scope>
</reference>
<evidence type="ECO:0000256" key="2">
    <source>
        <dbReference type="SAM" id="SignalP"/>
    </source>
</evidence>
<reference evidence="3" key="2">
    <citation type="submission" date="2020-12" db="EMBL/GenBank/DDBJ databases">
        <authorList>
            <person name="Kanost M."/>
        </authorList>
    </citation>
    <scope>NUCLEOTIDE SEQUENCE</scope>
</reference>
<keyword evidence="2" id="KW-0732">Signal</keyword>
<name>A0A921Z9H1_MANSE</name>
<protein>
    <submittedName>
        <fullName evidence="3">Uncharacterized protein</fullName>
    </submittedName>
</protein>
<feature type="signal peptide" evidence="2">
    <location>
        <begin position="1"/>
        <end position="18"/>
    </location>
</feature>
<dbReference type="EMBL" id="JH668450">
    <property type="protein sequence ID" value="KAG6453838.1"/>
    <property type="molecule type" value="Genomic_DNA"/>
</dbReference>
<keyword evidence="1" id="KW-0472">Membrane</keyword>
<dbReference type="Proteomes" id="UP000791440">
    <property type="component" value="Unassembled WGS sequence"/>
</dbReference>
<evidence type="ECO:0000313" key="3">
    <source>
        <dbReference type="EMBL" id="KAG6453838.1"/>
    </source>
</evidence>
<keyword evidence="1" id="KW-0812">Transmembrane</keyword>
<sequence>MLLNFFLWSIFLTHLVYSGNVTSINNDIDKNKTLNVKKIPTEVITNHTQMAMESEGGPILHDVPATALPKTNLMLELMNLDKEMGKTKEKPIQARKGVENPMHVAQNDIIDHNDTKSNNTLKQKFEMALKGHEKAVTVPPSVAINDTVKQEQTKVQNATKIEAHKKPLKVSYQALAKLEEKFDSDMKIPFVKSSPKTKVNDQMPSPNKETNTKIYSMATQHPGMVTPIVITILVVPMFAVLGYMAIKRGQEAWKNRHYKRMDFLLDGMYND</sequence>
<organism evidence="3 4">
    <name type="scientific">Manduca sexta</name>
    <name type="common">Tobacco hawkmoth</name>
    <name type="synonym">Tobacco hornworm</name>
    <dbReference type="NCBI Taxonomy" id="7130"/>
    <lineage>
        <taxon>Eukaryota</taxon>
        <taxon>Metazoa</taxon>
        <taxon>Ecdysozoa</taxon>
        <taxon>Arthropoda</taxon>
        <taxon>Hexapoda</taxon>
        <taxon>Insecta</taxon>
        <taxon>Pterygota</taxon>
        <taxon>Neoptera</taxon>
        <taxon>Endopterygota</taxon>
        <taxon>Lepidoptera</taxon>
        <taxon>Glossata</taxon>
        <taxon>Ditrysia</taxon>
        <taxon>Bombycoidea</taxon>
        <taxon>Sphingidae</taxon>
        <taxon>Sphinginae</taxon>
        <taxon>Sphingini</taxon>
        <taxon>Manduca</taxon>
    </lineage>
</organism>
<evidence type="ECO:0000313" key="4">
    <source>
        <dbReference type="Proteomes" id="UP000791440"/>
    </source>
</evidence>
<comment type="caution">
    <text evidence="3">The sequence shown here is derived from an EMBL/GenBank/DDBJ whole genome shotgun (WGS) entry which is preliminary data.</text>
</comment>
<keyword evidence="1" id="KW-1133">Transmembrane helix</keyword>
<feature type="chain" id="PRO_5037575225" evidence="2">
    <location>
        <begin position="19"/>
        <end position="271"/>
    </location>
</feature>
<evidence type="ECO:0000256" key="1">
    <source>
        <dbReference type="SAM" id="Phobius"/>
    </source>
</evidence>
<keyword evidence="4" id="KW-1185">Reference proteome</keyword>
<feature type="transmembrane region" description="Helical" evidence="1">
    <location>
        <begin position="224"/>
        <end position="246"/>
    </location>
</feature>
<gene>
    <name evidence="3" type="ORF">O3G_MSEX008310</name>
</gene>
<proteinExistence type="predicted"/>
<dbReference type="AlphaFoldDB" id="A0A921Z9H1"/>